<gene>
    <name evidence="1" type="ORF">NSCI0253_LOCUS13621</name>
</gene>
<sequence>MDADENAASLDHAAQLNDDYLRHPETGGFFRNPFKDAAQETPICLSANEFEHNRLEDALLDWHCISVSQSGFQSMTHGCQGTVEPAARSAHASLGRLPSGPNEFAVTVRKSRYAPTRSERRRGPTREVQHVGTPIDKLGIEVSEVGGNDLRVEALAEGLVLAWNRANPRFEVRLGDHIVRVNNHRNKAASMLEELIAADDIVRLQVRPIGSRTLLTDAVGDATLAPSDASPGSLVKIGRDRRN</sequence>
<protein>
    <recommendedName>
        <fullName evidence="2">PDZ domain-containing protein</fullName>
    </recommendedName>
</protein>
<evidence type="ECO:0000313" key="1">
    <source>
        <dbReference type="EMBL" id="CAD8839273.1"/>
    </source>
</evidence>
<proteinExistence type="predicted"/>
<dbReference type="AlphaFoldDB" id="A0A7S1F1U5"/>
<organism evidence="1">
    <name type="scientific">Noctiluca scintillans</name>
    <name type="common">Sea sparkle</name>
    <name type="synonym">Red tide dinoflagellate</name>
    <dbReference type="NCBI Taxonomy" id="2966"/>
    <lineage>
        <taxon>Eukaryota</taxon>
        <taxon>Sar</taxon>
        <taxon>Alveolata</taxon>
        <taxon>Dinophyceae</taxon>
        <taxon>Noctilucales</taxon>
        <taxon>Noctilucaceae</taxon>
        <taxon>Noctiluca</taxon>
    </lineage>
</organism>
<evidence type="ECO:0008006" key="2">
    <source>
        <dbReference type="Google" id="ProtNLM"/>
    </source>
</evidence>
<accession>A0A7S1F1U5</accession>
<dbReference type="EMBL" id="HBFQ01019437">
    <property type="protein sequence ID" value="CAD8839273.1"/>
    <property type="molecule type" value="Transcribed_RNA"/>
</dbReference>
<name>A0A7S1F1U5_NOCSC</name>
<reference evidence="1" key="1">
    <citation type="submission" date="2021-01" db="EMBL/GenBank/DDBJ databases">
        <authorList>
            <person name="Corre E."/>
            <person name="Pelletier E."/>
            <person name="Niang G."/>
            <person name="Scheremetjew M."/>
            <person name="Finn R."/>
            <person name="Kale V."/>
            <person name="Holt S."/>
            <person name="Cochrane G."/>
            <person name="Meng A."/>
            <person name="Brown T."/>
            <person name="Cohen L."/>
        </authorList>
    </citation>
    <scope>NUCLEOTIDE SEQUENCE</scope>
</reference>